<dbReference type="CDD" id="cd02966">
    <property type="entry name" value="TlpA_like_family"/>
    <property type="match status" value="1"/>
</dbReference>
<evidence type="ECO:0000313" key="6">
    <source>
        <dbReference type="Proteomes" id="UP000253831"/>
    </source>
</evidence>
<dbReference type="Gene3D" id="3.40.30.10">
    <property type="entry name" value="Glutaredoxin"/>
    <property type="match status" value="1"/>
</dbReference>
<dbReference type="GO" id="GO:0017004">
    <property type="term" value="P:cytochrome complex assembly"/>
    <property type="evidence" value="ECO:0007669"/>
    <property type="project" value="UniProtKB-KW"/>
</dbReference>
<evidence type="ECO:0000256" key="3">
    <source>
        <dbReference type="ARBA" id="ARBA00023284"/>
    </source>
</evidence>
<dbReference type="InterPro" id="IPR013766">
    <property type="entry name" value="Thioredoxin_domain"/>
</dbReference>
<protein>
    <submittedName>
        <fullName evidence="5">TlpA family protein disulfide reductase</fullName>
    </submittedName>
</protein>
<comment type="subcellular location">
    <subcellularLocation>
        <location evidence="1">Cell envelope</location>
    </subcellularLocation>
</comment>
<accession>A0A369XNX4</accession>
<dbReference type="PROSITE" id="PS51352">
    <property type="entry name" value="THIOREDOXIN_2"/>
    <property type="match status" value="1"/>
</dbReference>
<evidence type="ECO:0000259" key="4">
    <source>
        <dbReference type="PROSITE" id="PS51352"/>
    </source>
</evidence>
<name>A0A369XNX4_9PROT</name>
<evidence type="ECO:0000256" key="2">
    <source>
        <dbReference type="ARBA" id="ARBA00022748"/>
    </source>
</evidence>
<dbReference type="Pfam" id="PF08534">
    <property type="entry name" value="Redoxin"/>
    <property type="match status" value="1"/>
</dbReference>
<dbReference type="Proteomes" id="UP000253831">
    <property type="component" value="Unassembled WGS sequence"/>
</dbReference>
<dbReference type="PANTHER" id="PTHR42852:SF13">
    <property type="entry name" value="PROTEIN DIPZ"/>
    <property type="match status" value="1"/>
</dbReference>
<dbReference type="AlphaFoldDB" id="A0A369XNX4"/>
<dbReference type="PROSITE" id="PS00194">
    <property type="entry name" value="THIOREDOXIN_1"/>
    <property type="match status" value="1"/>
</dbReference>
<dbReference type="PANTHER" id="PTHR42852">
    <property type="entry name" value="THIOL:DISULFIDE INTERCHANGE PROTEIN DSBE"/>
    <property type="match status" value="1"/>
</dbReference>
<proteinExistence type="predicted"/>
<dbReference type="EMBL" id="QPGA01000019">
    <property type="protein sequence ID" value="RDE50492.1"/>
    <property type="molecule type" value="Genomic_DNA"/>
</dbReference>
<evidence type="ECO:0000313" key="5">
    <source>
        <dbReference type="EMBL" id="RDE50492.1"/>
    </source>
</evidence>
<dbReference type="InterPro" id="IPR036249">
    <property type="entry name" value="Thioredoxin-like_sf"/>
</dbReference>
<feature type="domain" description="Thioredoxin" evidence="4">
    <location>
        <begin position="38"/>
        <end position="182"/>
    </location>
</feature>
<reference evidence="5 6" key="1">
    <citation type="submission" date="2018-05" db="EMBL/GenBank/DDBJ databases">
        <title>Integrated omic analyses show evidence that a Ca. Accumulibacter phosphatis strain performs denitrification under micro-aerobic conditions.</title>
        <authorList>
            <person name="Camejo P.Y."/>
            <person name="Katherine M.D."/>
            <person name="Daniel N.R."/>
        </authorList>
    </citation>
    <scope>NUCLEOTIDE SEQUENCE [LARGE SCALE GENOMIC DNA]</scope>
    <source>
        <strain evidence="5">UW-LDO-IC</strain>
    </source>
</reference>
<sequence>MSKGQGFLFGLFAAFVALLAAIYTVAQRSETIQHAFATLPGDAVAHFFASTLDDEKGVPQALSQWRGKTLVVNFWASWCPPCREEMPAFSRLQQAHAAQGVQFVGIALDSAASVQAFSERHPVAYPVLIGGAKGIELASRFGNSTLSLPYTVVLDQEGAGRLLRLGTLSENELDDFLRKLTAR</sequence>
<evidence type="ECO:0000256" key="1">
    <source>
        <dbReference type="ARBA" id="ARBA00004196"/>
    </source>
</evidence>
<dbReference type="GO" id="GO:0030313">
    <property type="term" value="C:cell envelope"/>
    <property type="evidence" value="ECO:0007669"/>
    <property type="project" value="UniProtKB-SubCell"/>
</dbReference>
<gene>
    <name evidence="5" type="ORF">DVS81_11185</name>
</gene>
<organism evidence="5 6">
    <name type="scientific">Candidatus Accumulibacter meliphilus</name>
    <dbReference type="NCBI Taxonomy" id="2211374"/>
    <lineage>
        <taxon>Bacteria</taxon>
        <taxon>Pseudomonadati</taxon>
        <taxon>Pseudomonadota</taxon>
        <taxon>Betaproteobacteria</taxon>
        <taxon>Candidatus Accumulibacter</taxon>
    </lineage>
</organism>
<dbReference type="GO" id="GO:0015036">
    <property type="term" value="F:disulfide oxidoreductase activity"/>
    <property type="evidence" value="ECO:0007669"/>
    <property type="project" value="UniProtKB-ARBA"/>
</dbReference>
<keyword evidence="2" id="KW-0201">Cytochrome c-type biogenesis</keyword>
<dbReference type="InterPro" id="IPR050553">
    <property type="entry name" value="Thioredoxin_ResA/DsbE_sf"/>
</dbReference>
<dbReference type="InterPro" id="IPR013740">
    <property type="entry name" value="Redoxin"/>
</dbReference>
<dbReference type="SUPFAM" id="SSF52833">
    <property type="entry name" value="Thioredoxin-like"/>
    <property type="match status" value="1"/>
</dbReference>
<keyword evidence="3" id="KW-0676">Redox-active center</keyword>
<comment type="caution">
    <text evidence="5">The sequence shown here is derived from an EMBL/GenBank/DDBJ whole genome shotgun (WGS) entry which is preliminary data.</text>
</comment>
<dbReference type="InterPro" id="IPR017937">
    <property type="entry name" value="Thioredoxin_CS"/>
</dbReference>